<protein>
    <submittedName>
        <fullName evidence="1">Uncharacterized protein</fullName>
    </submittedName>
</protein>
<accession>A0A1C7MMC5</accession>
<proteinExistence type="predicted"/>
<dbReference type="Proteomes" id="UP000092993">
    <property type="component" value="Unassembled WGS sequence"/>
</dbReference>
<reference evidence="1 2" key="1">
    <citation type="submission" date="2016-03" db="EMBL/GenBank/DDBJ databases">
        <title>Whole genome sequencing of Grifola frondosa 9006-11.</title>
        <authorList>
            <person name="Min B."/>
            <person name="Park H."/>
            <person name="Kim J.-G."/>
            <person name="Cho H."/>
            <person name="Oh Y.-L."/>
            <person name="Kong W.-S."/>
            <person name="Choi I.-G."/>
        </authorList>
    </citation>
    <scope>NUCLEOTIDE SEQUENCE [LARGE SCALE GENOMIC DNA]</scope>
    <source>
        <strain evidence="1 2">9006-11</strain>
    </source>
</reference>
<dbReference type="OMA" id="WTHLYDE"/>
<dbReference type="AlphaFoldDB" id="A0A1C7MMC5"/>
<dbReference type="EMBL" id="LUGG01000002">
    <property type="protein sequence ID" value="OBZ78022.1"/>
    <property type="molecule type" value="Genomic_DNA"/>
</dbReference>
<evidence type="ECO:0000313" key="2">
    <source>
        <dbReference type="Proteomes" id="UP000092993"/>
    </source>
</evidence>
<comment type="caution">
    <text evidence="1">The sequence shown here is derived from an EMBL/GenBank/DDBJ whole genome shotgun (WGS) entry which is preliminary data.</text>
</comment>
<evidence type="ECO:0000313" key="1">
    <source>
        <dbReference type="EMBL" id="OBZ78022.1"/>
    </source>
</evidence>
<gene>
    <name evidence="1" type="ORF">A0H81_02308</name>
</gene>
<name>A0A1C7MMC5_GRIFR</name>
<dbReference type="OrthoDB" id="2782847at2759"/>
<sequence>MARTQGLRVYRHKGKYRIIHNNAGSYPENLGVQILNGIPRDPQWFREWLEASRAQFDSRLLEWEARSDEERKNATDDWISSEQPDNTDVIKWIYEIDLDNLVFHVDSYPMFRLDHMPPEDTFIDGIAFDNYGHRACAGDTPEEYRYNWTALPPVVHEDALDTYRRHAHKATSVPIHHLLAVPEDLSNKEAVRTRLLELFSGNLICKFGRHLRILETVAGYENMSQETFLVATTFIVAAMYPLPLVTDLRIDMPNTDLWWPRRNVCVGIFTHLNHERNLQAAISKLVAQIIANPHKTGIVYAVAFSVFHIVIVRVDKDTGGSFRHTPALTFLPSFHGTSPSTPGITALARLIEAAGLDLQTLLQAYPNYTTDRAHTSPVTLSPISGRLAHLPPELLSNIAEHLFDPEDLMAFGSTSESAMRAVYPFVARPYLHRYPLLSVEPMPPYAAPEDASAEHCDCNMNGARFGIALPWGPAVLAVNVPYKDESAFSHMAVVGHHRLSLMFDPPQGLDREDFSIQMCLLATMECSAELSDELALSACDVVMDYSSDESMSSV</sequence>
<organism evidence="1 2">
    <name type="scientific">Grifola frondosa</name>
    <name type="common">Maitake</name>
    <name type="synonym">Polyporus frondosus</name>
    <dbReference type="NCBI Taxonomy" id="5627"/>
    <lineage>
        <taxon>Eukaryota</taxon>
        <taxon>Fungi</taxon>
        <taxon>Dikarya</taxon>
        <taxon>Basidiomycota</taxon>
        <taxon>Agaricomycotina</taxon>
        <taxon>Agaricomycetes</taxon>
        <taxon>Polyporales</taxon>
        <taxon>Grifolaceae</taxon>
        <taxon>Grifola</taxon>
    </lineage>
</organism>
<keyword evidence="2" id="KW-1185">Reference proteome</keyword>
<dbReference type="STRING" id="5627.A0A1C7MMC5"/>